<dbReference type="Gene3D" id="3.40.50.880">
    <property type="match status" value="1"/>
</dbReference>
<dbReference type="AlphaFoldDB" id="A0A150IZ45"/>
<accession>A0A150IRI0</accession>
<dbReference type="EMBL" id="LNGF01000021">
    <property type="protein sequence ID" value="KYC47577.1"/>
    <property type="molecule type" value="Genomic_DNA"/>
</dbReference>
<dbReference type="EC" id="4.3.2.10" evidence="10"/>
<evidence type="ECO:0000256" key="1">
    <source>
        <dbReference type="ARBA" id="ARBA00005091"/>
    </source>
</evidence>
<evidence type="ECO:0000256" key="5">
    <source>
        <dbReference type="ARBA" id="ARBA00022962"/>
    </source>
</evidence>
<comment type="subunit">
    <text evidence="2 10">Heterodimer of HisH and HisF.</text>
</comment>
<dbReference type="InterPro" id="IPR010139">
    <property type="entry name" value="Imidazole-glycPsynth_HisH"/>
</dbReference>
<evidence type="ECO:0000313" key="13">
    <source>
        <dbReference type="EMBL" id="KYC45048.1"/>
    </source>
</evidence>
<comment type="caution">
    <text evidence="15">The sequence shown here is derived from an EMBL/GenBank/DDBJ whole genome shotgun (WGS) entry which is preliminary data.</text>
</comment>
<dbReference type="UniPathway" id="UPA00031">
    <property type="reaction ID" value="UER00010"/>
</dbReference>
<evidence type="ECO:0000256" key="6">
    <source>
        <dbReference type="ARBA" id="ARBA00023102"/>
    </source>
</evidence>
<feature type="active site" evidence="10 11">
    <location>
        <position position="181"/>
    </location>
</feature>
<dbReference type="SUPFAM" id="SSF52317">
    <property type="entry name" value="Class I glutamine amidotransferase-like"/>
    <property type="match status" value="1"/>
</dbReference>
<evidence type="ECO:0000259" key="12">
    <source>
        <dbReference type="Pfam" id="PF00117"/>
    </source>
</evidence>
<evidence type="ECO:0000256" key="8">
    <source>
        <dbReference type="ARBA" id="ARBA00047838"/>
    </source>
</evidence>
<organism evidence="15 18">
    <name type="scientific">Candidatus Methanofastidiosum methylothiophilum</name>
    <dbReference type="NCBI Taxonomy" id="1705564"/>
    <lineage>
        <taxon>Archaea</taxon>
        <taxon>Methanobacteriati</taxon>
        <taxon>Methanobacteriota</taxon>
        <taxon>Stenosarchaea group</taxon>
        <taxon>Candidatus Methanofastidiosia</taxon>
        <taxon>Candidatus Methanofastidiosales</taxon>
        <taxon>Candidatus Methanofastidiosaceae</taxon>
        <taxon>Candidatus Methanofastidiosum</taxon>
    </lineage>
</organism>
<dbReference type="HAMAP" id="MF_00278">
    <property type="entry name" value="HisH"/>
    <property type="match status" value="1"/>
</dbReference>
<dbReference type="PANTHER" id="PTHR42701:SF1">
    <property type="entry name" value="IMIDAZOLE GLYCEROL PHOSPHATE SYNTHASE SUBUNIT HISH"/>
    <property type="match status" value="1"/>
</dbReference>
<dbReference type="EC" id="3.5.1.2" evidence="10"/>
<dbReference type="Pfam" id="PF00117">
    <property type="entry name" value="GATase"/>
    <property type="match status" value="1"/>
</dbReference>
<accession>A0A150IZ45</accession>
<keyword evidence="5 10" id="KW-0315">Glutamine amidotransferase</keyword>
<dbReference type="GO" id="GO:0005737">
    <property type="term" value="C:cytoplasm"/>
    <property type="evidence" value="ECO:0007669"/>
    <property type="project" value="UniProtKB-SubCell"/>
</dbReference>
<dbReference type="Proteomes" id="UP000091929">
    <property type="component" value="Unassembled WGS sequence"/>
</dbReference>
<evidence type="ECO:0000313" key="16">
    <source>
        <dbReference type="Proteomes" id="UP000091929"/>
    </source>
</evidence>
<comment type="catalytic activity">
    <reaction evidence="8 10">
        <text>5-[(5-phospho-1-deoxy-D-ribulos-1-ylimino)methylamino]-1-(5-phospho-beta-D-ribosyl)imidazole-4-carboxamide + L-glutamine = D-erythro-1-(imidazol-4-yl)glycerol 3-phosphate + 5-amino-1-(5-phospho-beta-D-ribosyl)imidazole-4-carboxamide + L-glutamate + H(+)</text>
        <dbReference type="Rhea" id="RHEA:24793"/>
        <dbReference type="ChEBI" id="CHEBI:15378"/>
        <dbReference type="ChEBI" id="CHEBI:29985"/>
        <dbReference type="ChEBI" id="CHEBI:58278"/>
        <dbReference type="ChEBI" id="CHEBI:58359"/>
        <dbReference type="ChEBI" id="CHEBI:58475"/>
        <dbReference type="ChEBI" id="CHEBI:58525"/>
        <dbReference type="EC" id="4.3.2.10"/>
    </reaction>
</comment>
<evidence type="ECO:0000256" key="4">
    <source>
        <dbReference type="ARBA" id="ARBA00022801"/>
    </source>
</evidence>
<reference evidence="16 17" key="1">
    <citation type="journal article" date="2016" name="ISME J.">
        <title>Chasing the elusive Euryarchaeota class WSA2: genomes reveal a uniquely fastidious methyl-reducing methanogen.</title>
        <authorList>
            <person name="Nobu M.K."/>
            <person name="Narihiro T."/>
            <person name="Kuroda K."/>
            <person name="Mei R."/>
            <person name="Liu W.T."/>
        </authorList>
    </citation>
    <scope>NUCLEOTIDE SEQUENCE [LARGE SCALE GENOMIC DNA]</scope>
    <source>
        <strain evidence="13">B03fssc0709_Meth_Bin005</strain>
        <strain evidence="14">B15fssc0709_Meth_Bin003</strain>
        <strain evidence="15">BMIXfssc0709_Meth_Bin006</strain>
    </source>
</reference>
<dbReference type="PATRIC" id="fig|1706438.3.peg.985"/>
<dbReference type="GO" id="GO:0000105">
    <property type="term" value="P:L-histidine biosynthetic process"/>
    <property type="evidence" value="ECO:0007669"/>
    <property type="project" value="UniProtKB-UniRule"/>
</dbReference>
<evidence type="ECO:0000313" key="15">
    <source>
        <dbReference type="EMBL" id="KYC50155.1"/>
    </source>
</evidence>
<evidence type="ECO:0000256" key="9">
    <source>
        <dbReference type="ARBA" id="ARBA00049534"/>
    </source>
</evidence>
<evidence type="ECO:0000256" key="7">
    <source>
        <dbReference type="ARBA" id="ARBA00023239"/>
    </source>
</evidence>
<comment type="subcellular location">
    <subcellularLocation>
        <location evidence="10">Cytoplasm</location>
    </subcellularLocation>
</comment>
<accession>A0A150IJI3</accession>
<comment type="function">
    <text evidence="10">IGPS catalyzes the conversion of PRFAR and glutamine to IGP, AICAR and glutamate. The HisH subunit catalyzes the hydrolysis of glutamine to glutamate and ammonia as part of the synthesis of IGP and AICAR. The resulting ammonia molecule is channeled to the active site of HisF.</text>
</comment>
<keyword evidence="10" id="KW-0963">Cytoplasm</keyword>
<dbReference type="PROSITE" id="PS51273">
    <property type="entry name" value="GATASE_TYPE_1"/>
    <property type="match status" value="1"/>
</dbReference>
<sequence length="202" mass="22768">MSVKIGIIDYGMGNLKSVYKAFRFLKTEPIFIDKEEDFNCDGLILPGVGAFEDGMKNLAPFIKVLKKEVETKPILGICLGMQMLFSDSEENGFFKGLNLIPGSVKKLPEGLKVPHMGWNSIDFLDDDPFLMGIKNESYFYFVHSYAPFCGPDYTLGETEYGIRFPSIVSKEFIYGTQFHPEKSGESGLKLLKNYINIVENTI</sequence>
<dbReference type="PANTHER" id="PTHR42701">
    <property type="entry name" value="IMIDAZOLE GLYCEROL PHOSPHATE SYNTHASE SUBUNIT HISH"/>
    <property type="match status" value="1"/>
</dbReference>
<dbReference type="PATRIC" id="fig|1706436.3.peg.1207"/>
<feature type="domain" description="Glutamine amidotransferase" evidence="12">
    <location>
        <begin position="7"/>
        <end position="193"/>
    </location>
</feature>
<proteinExistence type="inferred from homology"/>
<feature type="active site" description="Nucleophile" evidence="10 11">
    <location>
        <position position="78"/>
    </location>
</feature>
<protein>
    <recommendedName>
        <fullName evidence="10">Imidazole glycerol phosphate synthase subunit HisH</fullName>
        <ecNumber evidence="10">4.3.2.10</ecNumber>
    </recommendedName>
    <alternativeName>
        <fullName evidence="10">IGP synthase glutaminase subunit</fullName>
        <ecNumber evidence="10">3.5.1.2</ecNumber>
    </alternativeName>
    <alternativeName>
        <fullName evidence="10">IGP synthase subunit HisH</fullName>
    </alternativeName>
    <alternativeName>
        <fullName evidence="10">ImGP synthase subunit HisH</fullName>
        <shortName evidence="10">IGPS subunit HisH</shortName>
    </alternativeName>
</protein>
<dbReference type="EMBL" id="LNGE01000032">
    <property type="protein sequence ID" value="KYC45048.1"/>
    <property type="molecule type" value="Genomic_DNA"/>
</dbReference>
<keyword evidence="3 10" id="KW-0028">Amino-acid biosynthesis</keyword>
<dbReference type="GO" id="GO:0016829">
    <property type="term" value="F:lyase activity"/>
    <property type="evidence" value="ECO:0007669"/>
    <property type="project" value="UniProtKB-KW"/>
</dbReference>
<keyword evidence="6 10" id="KW-0368">Histidine biosynthesis</keyword>
<feature type="active site" evidence="10 11">
    <location>
        <position position="179"/>
    </location>
</feature>
<dbReference type="EMBL" id="LNJC01000018">
    <property type="protein sequence ID" value="KYC50155.1"/>
    <property type="molecule type" value="Genomic_DNA"/>
</dbReference>
<dbReference type="InterPro" id="IPR017926">
    <property type="entry name" value="GATASE"/>
</dbReference>
<evidence type="ECO:0000313" key="18">
    <source>
        <dbReference type="Proteomes" id="UP000092403"/>
    </source>
</evidence>
<name>A0A150IZ45_9EURY</name>
<dbReference type="Proteomes" id="UP000092401">
    <property type="component" value="Unassembled WGS sequence"/>
</dbReference>
<evidence type="ECO:0000313" key="14">
    <source>
        <dbReference type="EMBL" id="KYC47577.1"/>
    </source>
</evidence>
<dbReference type="CDD" id="cd01748">
    <property type="entry name" value="GATase1_IGP_Synthase"/>
    <property type="match status" value="1"/>
</dbReference>
<dbReference type="GO" id="GO:0000107">
    <property type="term" value="F:imidazoleglycerol-phosphate synthase activity"/>
    <property type="evidence" value="ECO:0007669"/>
    <property type="project" value="UniProtKB-UniRule"/>
</dbReference>
<dbReference type="InterPro" id="IPR029062">
    <property type="entry name" value="Class_I_gatase-like"/>
</dbReference>
<comment type="pathway">
    <text evidence="1 10">Amino-acid biosynthesis; L-histidine biosynthesis; L-histidine from 5-phospho-alpha-D-ribose 1-diphosphate: step 5/9.</text>
</comment>
<evidence type="ECO:0000256" key="10">
    <source>
        <dbReference type="HAMAP-Rule" id="MF_00278"/>
    </source>
</evidence>
<comment type="catalytic activity">
    <reaction evidence="9 10">
        <text>L-glutamine + H2O = L-glutamate + NH4(+)</text>
        <dbReference type="Rhea" id="RHEA:15889"/>
        <dbReference type="ChEBI" id="CHEBI:15377"/>
        <dbReference type="ChEBI" id="CHEBI:28938"/>
        <dbReference type="ChEBI" id="CHEBI:29985"/>
        <dbReference type="ChEBI" id="CHEBI:58359"/>
        <dbReference type="EC" id="3.5.1.2"/>
    </reaction>
</comment>
<dbReference type="PATRIC" id="fig|1706437.3.peg.1088"/>
<dbReference type="Proteomes" id="UP000092403">
    <property type="component" value="Unassembled WGS sequence"/>
</dbReference>
<evidence type="ECO:0000313" key="17">
    <source>
        <dbReference type="Proteomes" id="UP000092401"/>
    </source>
</evidence>
<evidence type="ECO:0000256" key="2">
    <source>
        <dbReference type="ARBA" id="ARBA00011152"/>
    </source>
</evidence>
<gene>
    <name evidence="10" type="primary">hisH</name>
    <name evidence="13" type="ORF">APG10_01191</name>
    <name evidence="14" type="ORF">APG11_01078</name>
    <name evidence="15" type="ORF">APG12_00973</name>
</gene>
<dbReference type="PIRSF" id="PIRSF000495">
    <property type="entry name" value="Amidotransf_hisH"/>
    <property type="match status" value="1"/>
</dbReference>
<evidence type="ECO:0000256" key="3">
    <source>
        <dbReference type="ARBA" id="ARBA00022605"/>
    </source>
</evidence>
<dbReference type="NCBIfam" id="TIGR01855">
    <property type="entry name" value="IMP_synth_hisH"/>
    <property type="match status" value="1"/>
</dbReference>
<keyword evidence="7 10" id="KW-0456">Lyase</keyword>
<evidence type="ECO:0000256" key="11">
    <source>
        <dbReference type="PIRSR" id="PIRSR000495-1"/>
    </source>
</evidence>
<keyword evidence="4 10" id="KW-0378">Hydrolase</keyword>
<dbReference type="GO" id="GO:0004359">
    <property type="term" value="F:glutaminase activity"/>
    <property type="evidence" value="ECO:0007669"/>
    <property type="project" value="UniProtKB-EC"/>
</dbReference>